<keyword evidence="2" id="KW-1185">Reference proteome</keyword>
<accession>A0ACC1MCE0</accession>
<dbReference type="EMBL" id="JANSHE010007486">
    <property type="protein sequence ID" value="KAJ2959851.1"/>
    <property type="molecule type" value="Genomic_DNA"/>
</dbReference>
<comment type="caution">
    <text evidence="1">The sequence shown here is derived from an EMBL/GenBank/DDBJ whole genome shotgun (WGS) entry which is preliminary data.</text>
</comment>
<proteinExistence type="predicted"/>
<name>A0ACC1MCE0_9APHY</name>
<reference evidence="1" key="1">
    <citation type="submission" date="2022-08" db="EMBL/GenBank/DDBJ databases">
        <title>Genome Sequence of Pycnoporus sanguineus.</title>
        <authorList>
            <person name="Buettner E."/>
        </authorList>
    </citation>
    <scope>NUCLEOTIDE SEQUENCE</scope>
    <source>
        <strain evidence="1">CG-C14</strain>
    </source>
</reference>
<organism evidence="1 2">
    <name type="scientific">Trametes sanguinea</name>
    <dbReference type="NCBI Taxonomy" id="158606"/>
    <lineage>
        <taxon>Eukaryota</taxon>
        <taxon>Fungi</taxon>
        <taxon>Dikarya</taxon>
        <taxon>Basidiomycota</taxon>
        <taxon>Agaricomycotina</taxon>
        <taxon>Agaricomycetes</taxon>
        <taxon>Polyporales</taxon>
        <taxon>Polyporaceae</taxon>
        <taxon>Trametes</taxon>
    </lineage>
</organism>
<sequence>MIAQFPASEHGGSQAASGSGTRTTLGGVLEYNGKEARLSSGHNTDATDAAVASSPSGREGPEGSQNMDVSPPAYEP</sequence>
<protein>
    <submittedName>
        <fullName evidence="1">Uncharacterized protein</fullName>
    </submittedName>
</protein>
<dbReference type="Proteomes" id="UP001144978">
    <property type="component" value="Unassembled WGS sequence"/>
</dbReference>
<evidence type="ECO:0000313" key="2">
    <source>
        <dbReference type="Proteomes" id="UP001144978"/>
    </source>
</evidence>
<gene>
    <name evidence="1" type="ORF">NUW54_g14462</name>
</gene>
<evidence type="ECO:0000313" key="1">
    <source>
        <dbReference type="EMBL" id="KAJ2959851.1"/>
    </source>
</evidence>